<evidence type="ECO:0000259" key="8">
    <source>
        <dbReference type="Pfam" id="PF01757"/>
    </source>
</evidence>
<dbReference type="Proteomes" id="UP001597512">
    <property type="component" value="Unassembled WGS sequence"/>
</dbReference>
<dbReference type="Pfam" id="PF01757">
    <property type="entry name" value="Acyl_transf_3"/>
    <property type="match status" value="1"/>
</dbReference>
<feature type="domain" description="Acyltransferase 3" evidence="8">
    <location>
        <begin position="22"/>
        <end position="315"/>
    </location>
</feature>
<protein>
    <submittedName>
        <fullName evidence="9">Acyltransferase family protein</fullName>
    </submittedName>
</protein>
<keyword evidence="9" id="KW-0808">Transferase</keyword>
<comment type="caution">
    <text evidence="9">The sequence shown here is derived from an EMBL/GenBank/DDBJ whole genome shotgun (WGS) entry which is preliminary data.</text>
</comment>
<feature type="transmembrane region" description="Helical" evidence="7">
    <location>
        <begin position="168"/>
        <end position="187"/>
    </location>
</feature>
<comment type="similarity">
    <text evidence="2">Belongs to the acyltransferase 3 family.</text>
</comment>
<feature type="transmembrane region" description="Helical" evidence="7">
    <location>
        <begin position="296"/>
        <end position="314"/>
    </location>
</feature>
<evidence type="ECO:0000313" key="10">
    <source>
        <dbReference type="Proteomes" id="UP001597512"/>
    </source>
</evidence>
<feature type="transmembrane region" description="Helical" evidence="7">
    <location>
        <begin position="258"/>
        <end position="275"/>
    </location>
</feature>
<evidence type="ECO:0000256" key="1">
    <source>
        <dbReference type="ARBA" id="ARBA00004651"/>
    </source>
</evidence>
<evidence type="ECO:0000313" key="9">
    <source>
        <dbReference type="EMBL" id="MFD2935496.1"/>
    </source>
</evidence>
<feature type="transmembrane region" description="Helical" evidence="7">
    <location>
        <begin position="95"/>
        <end position="116"/>
    </location>
</feature>
<organism evidence="9 10">
    <name type="scientific">Spirosoma flavum</name>
    <dbReference type="NCBI Taxonomy" id="2048557"/>
    <lineage>
        <taxon>Bacteria</taxon>
        <taxon>Pseudomonadati</taxon>
        <taxon>Bacteroidota</taxon>
        <taxon>Cytophagia</taxon>
        <taxon>Cytophagales</taxon>
        <taxon>Cytophagaceae</taxon>
        <taxon>Spirosoma</taxon>
    </lineage>
</organism>
<evidence type="ECO:0000256" key="7">
    <source>
        <dbReference type="SAM" id="Phobius"/>
    </source>
</evidence>
<dbReference type="PANTHER" id="PTHR40074">
    <property type="entry name" value="O-ACETYLTRANSFERASE WECH"/>
    <property type="match status" value="1"/>
</dbReference>
<accession>A0ABW6AJ50</accession>
<keyword evidence="5 7" id="KW-1133">Transmembrane helix</keyword>
<evidence type="ECO:0000256" key="4">
    <source>
        <dbReference type="ARBA" id="ARBA00022692"/>
    </source>
</evidence>
<feature type="transmembrane region" description="Helical" evidence="7">
    <location>
        <begin position="334"/>
        <end position="355"/>
    </location>
</feature>
<evidence type="ECO:0000256" key="3">
    <source>
        <dbReference type="ARBA" id="ARBA00022475"/>
    </source>
</evidence>
<feature type="transmembrane region" description="Helical" evidence="7">
    <location>
        <begin position="193"/>
        <end position="212"/>
    </location>
</feature>
<comment type="subcellular location">
    <subcellularLocation>
        <location evidence="1">Cell membrane</location>
        <topology evidence="1">Multi-pass membrane protein</topology>
    </subcellularLocation>
</comment>
<evidence type="ECO:0000256" key="2">
    <source>
        <dbReference type="ARBA" id="ARBA00007400"/>
    </source>
</evidence>
<dbReference type="PANTHER" id="PTHR40074:SF2">
    <property type="entry name" value="O-ACETYLTRANSFERASE WECH"/>
    <property type="match status" value="1"/>
</dbReference>
<keyword evidence="9" id="KW-0012">Acyltransferase</keyword>
<keyword evidence="10" id="KW-1185">Reference proteome</keyword>
<sequence length="368" mass="42574">MRSVAVLTPGEGSTPMSTNYGFVNWIRLVAMFSIVYEHSILLYTTEPSQVRTYHIISQPFKFGTICFFIISGYLLGRKLTPDDSPWLYYRRRLLVVGLPFVIAFGLYYLKMIGLIGRLTGKLMASELSSTFLVNEFYTNLFFTSYWFMFSFLTALAILLLFWRQTKRLVFGWVSFAVTCFFAANIYTNWFDSTHTIAMPAYVFYLWLGTWLARHNAYIKRMQSLSSPILTIILLLTMGLAYLESELLWSLKAGNPVNTLRPTNQLFSLVAFVWLMRHDANKQLTAWLNPRTESFGIYLYHMFFVGLATTIAIKLPYLSWLSDSPLPSFNPGKIVLIDLVRMGFVYGSTLCFVKLVNRTRLRWLFGERS</sequence>
<dbReference type="EMBL" id="JBHUOM010000018">
    <property type="protein sequence ID" value="MFD2935496.1"/>
    <property type="molecule type" value="Genomic_DNA"/>
</dbReference>
<evidence type="ECO:0000256" key="6">
    <source>
        <dbReference type="ARBA" id="ARBA00023136"/>
    </source>
</evidence>
<feature type="transmembrane region" description="Helical" evidence="7">
    <location>
        <begin position="25"/>
        <end position="43"/>
    </location>
</feature>
<keyword evidence="3" id="KW-1003">Cell membrane</keyword>
<feature type="transmembrane region" description="Helical" evidence="7">
    <location>
        <begin position="55"/>
        <end position="75"/>
    </location>
</feature>
<evidence type="ECO:0000256" key="5">
    <source>
        <dbReference type="ARBA" id="ARBA00022989"/>
    </source>
</evidence>
<dbReference type="GO" id="GO:0016746">
    <property type="term" value="F:acyltransferase activity"/>
    <property type="evidence" value="ECO:0007669"/>
    <property type="project" value="UniProtKB-KW"/>
</dbReference>
<reference evidence="10" key="1">
    <citation type="journal article" date="2019" name="Int. J. Syst. Evol. Microbiol.">
        <title>The Global Catalogue of Microorganisms (GCM) 10K type strain sequencing project: providing services to taxonomists for standard genome sequencing and annotation.</title>
        <authorList>
            <consortium name="The Broad Institute Genomics Platform"/>
            <consortium name="The Broad Institute Genome Sequencing Center for Infectious Disease"/>
            <person name="Wu L."/>
            <person name="Ma J."/>
        </authorList>
    </citation>
    <scope>NUCLEOTIDE SEQUENCE [LARGE SCALE GENOMIC DNA]</scope>
    <source>
        <strain evidence="10">KCTC 52490</strain>
    </source>
</reference>
<dbReference type="InterPro" id="IPR002656">
    <property type="entry name" value="Acyl_transf_3_dom"/>
</dbReference>
<keyword evidence="4 7" id="KW-0812">Transmembrane</keyword>
<name>A0ABW6AJ50_9BACT</name>
<gene>
    <name evidence="9" type="ORF">ACFS25_17065</name>
</gene>
<feature type="transmembrane region" description="Helical" evidence="7">
    <location>
        <begin position="224"/>
        <end position="242"/>
    </location>
</feature>
<proteinExistence type="inferred from homology"/>
<feature type="transmembrane region" description="Helical" evidence="7">
    <location>
        <begin position="136"/>
        <end position="161"/>
    </location>
</feature>
<dbReference type="RefSeq" id="WP_381503484.1">
    <property type="nucleotide sequence ID" value="NZ_JBHUOM010000018.1"/>
</dbReference>
<keyword evidence="6 7" id="KW-0472">Membrane</keyword>